<accession>A0A1B9ATR2</accession>
<sequence>MLQGVCVDPELAGEFPKTVYLFPNGPLNYYVSRFLNKNAHMGCFQADKFQALDGWPPEPNAADLPPLEQGKMYSAQFIWRPEKQFTFHKLKNRFFILPEANRKNATFYKDRDRKQLGGRFPLHWFTDFQLVEEELLEESFEMELVEEESANFEQMSLF</sequence>
<comment type="caution">
    <text evidence="1">The sequence shown here is derived from an EMBL/GenBank/DDBJ whole genome shotgun (WGS) entry which is preliminary data.</text>
</comment>
<keyword evidence="2" id="KW-1185">Reference proteome</keyword>
<gene>
    <name evidence="1" type="ORF">A8F95_08705</name>
</gene>
<reference evidence="2" key="1">
    <citation type="submission" date="2016-05" db="EMBL/GenBank/DDBJ databases">
        <authorList>
            <person name="Liu B."/>
            <person name="Wang J."/>
            <person name="Zhu Y."/>
            <person name="Liu G."/>
            <person name="Chen Q."/>
            <person name="Chen Z."/>
            <person name="Lan J."/>
            <person name="Che J."/>
            <person name="Ge C."/>
            <person name="Shi H."/>
            <person name="Pan Z."/>
            <person name="Liu X."/>
        </authorList>
    </citation>
    <scope>NUCLEOTIDE SEQUENCE [LARGE SCALE GENOMIC DNA]</scope>
    <source>
        <strain evidence="2">FJAT-27215</strain>
    </source>
</reference>
<organism evidence="1 2">
    <name type="scientific">Pseudobacillus wudalianchiensis</name>
    <dbReference type="NCBI Taxonomy" id="1743143"/>
    <lineage>
        <taxon>Bacteria</taxon>
        <taxon>Bacillati</taxon>
        <taxon>Bacillota</taxon>
        <taxon>Bacilli</taxon>
        <taxon>Bacillales</taxon>
        <taxon>Bacillaceae</taxon>
        <taxon>Pseudobacillus</taxon>
    </lineage>
</organism>
<proteinExistence type="predicted"/>
<dbReference type="Proteomes" id="UP000092578">
    <property type="component" value="Unassembled WGS sequence"/>
</dbReference>
<protein>
    <submittedName>
        <fullName evidence="1">Uncharacterized protein</fullName>
    </submittedName>
</protein>
<dbReference type="EMBL" id="MAYT01000023">
    <property type="protein sequence ID" value="OCA87315.1"/>
    <property type="molecule type" value="Genomic_DNA"/>
</dbReference>
<evidence type="ECO:0000313" key="1">
    <source>
        <dbReference type="EMBL" id="OCA87315.1"/>
    </source>
</evidence>
<dbReference type="AlphaFoldDB" id="A0A1B9ATR2"/>
<dbReference type="RefSeq" id="WP_065410764.1">
    <property type="nucleotide sequence ID" value="NZ_MAYT01000023.1"/>
</dbReference>
<evidence type="ECO:0000313" key="2">
    <source>
        <dbReference type="Proteomes" id="UP000092578"/>
    </source>
</evidence>
<name>A0A1B9ATR2_9BACI</name>